<protein>
    <recommendedName>
        <fullName evidence="1">Flagellar hook-length control protein-like C-terminal domain-containing protein</fullName>
    </recommendedName>
</protein>
<gene>
    <name evidence="2" type="ORF">A45J_1036</name>
</gene>
<dbReference type="Pfam" id="PF02120">
    <property type="entry name" value="Flg_hook"/>
    <property type="match status" value="1"/>
</dbReference>
<name>A0A5J4L4Y2_9ZZZZ</name>
<dbReference type="InterPro" id="IPR021136">
    <property type="entry name" value="Flagellar_hook_control-like_C"/>
</dbReference>
<dbReference type="EMBL" id="BLAB01000001">
    <property type="protein sequence ID" value="GER93299.1"/>
    <property type="molecule type" value="Genomic_DNA"/>
</dbReference>
<organism evidence="2">
    <name type="scientific">hot springs metagenome</name>
    <dbReference type="NCBI Taxonomy" id="433727"/>
    <lineage>
        <taxon>unclassified sequences</taxon>
        <taxon>metagenomes</taxon>
        <taxon>ecological metagenomes</taxon>
    </lineage>
</organism>
<accession>A0A5J4L4Y2</accession>
<sequence>MINFKITGLNDTFISIEKPAGKSIALKLGEIVKAEVMDVLPSGGITLKIKGDFITAKTEVPLEKGTVAFFKVTDLPAEGKDLRLQFMGYETNEIRNSKFEIQNSTGKDILKLMKELENSLKNNTTSSSKFQTLNSELLKSLPHDINSIPKEIRIQLQNLLQASLKITGQSIQARLDNFISQLPEGIKNHPVVQNLAKDLMVSVEKLLQTPMKDILQDTGVVLEAKIRTIVEMFKHMEYSEEVKTGAEKLATGESKIINSSHVETPVLPQDKGGVTGESKHVWVQHDMAFIKKDLKAELLQLKQYLASSEHELTISQKEGVVRAVDGLIKDIETFQVLSKATDSFYTFLPINWHALRDGEVSFKRGRSDARGISYSCRVNLDLERFGSLSILIMIYNKEFLVSFRVENPEFQKIISNNIKELQDSFIARGLNLKAVNIMDSNDAKWEQFENLESGERQISIKI</sequence>
<dbReference type="AlphaFoldDB" id="A0A5J4L4Y2"/>
<proteinExistence type="predicted"/>
<comment type="caution">
    <text evidence="2">The sequence shown here is derived from an EMBL/GenBank/DDBJ whole genome shotgun (WGS) entry which is preliminary data.</text>
</comment>
<evidence type="ECO:0000313" key="2">
    <source>
        <dbReference type="EMBL" id="GER93299.1"/>
    </source>
</evidence>
<dbReference type="InterPro" id="IPR038610">
    <property type="entry name" value="FliK-like_C_sf"/>
</dbReference>
<reference evidence="2" key="1">
    <citation type="submission" date="2019-10" db="EMBL/GenBank/DDBJ databases">
        <title>Metagenomic sequencing of thiosulfate-disproportionating enrichment culture.</title>
        <authorList>
            <person name="Umezawa K."/>
            <person name="Kojima H."/>
            <person name="Fukui M."/>
        </authorList>
    </citation>
    <scope>NUCLEOTIDE SEQUENCE</scope>
    <source>
        <strain evidence="2">45J</strain>
    </source>
</reference>
<dbReference type="Gene3D" id="3.30.750.140">
    <property type="match status" value="1"/>
</dbReference>
<evidence type="ECO:0000259" key="1">
    <source>
        <dbReference type="Pfam" id="PF02120"/>
    </source>
</evidence>
<feature type="domain" description="Flagellar hook-length control protein-like C-terminal" evidence="1">
    <location>
        <begin position="368"/>
        <end position="441"/>
    </location>
</feature>